<dbReference type="PROSITE" id="PS00101">
    <property type="entry name" value="HEXAPEP_TRANSFERASES"/>
    <property type="match status" value="1"/>
</dbReference>
<name>A0A7X0J7A3_9SPHI</name>
<accession>A0A7X0J7A3</accession>
<dbReference type="SUPFAM" id="SSF51161">
    <property type="entry name" value="Trimeric LpxA-like enzymes"/>
    <property type="match status" value="1"/>
</dbReference>
<dbReference type="InterPro" id="IPR051159">
    <property type="entry name" value="Hexapeptide_acetyltransf"/>
</dbReference>
<sequence length="210" mass="23704">MMRIIRRILKMIIQFFSILFPLRFFRFLDRKFNLIYTYWISREFKKLNGSVYFAFPLYLNGGKNIVLGKNFDSDQRLRLDTYDNFLGEKFSPLIEIGDNVSIQKDCHIGAINRITIGNNVLIGSRVFISDHSHGEINSNALRLPPAQRSLYSKGEVVIEDNVWIGEGVVVLPGVTIGENSIIGANAVVSKSIPKNTVAAGNPARVIKEIN</sequence>
<evidence type="ECO:0000256" key="1">
    <source>
        <dbReference type="ARBA" id="ARBA00022679"/>
    </source>
</evidence>
<dbReference type="InterPro" id="IPR001451">
    <property type="entry name" value="Hexapep"/>
</dbReference>
<dbReference type="Pfam" id="PF14602">
    <property type="entry name" value="Hexapep_2"/>
    <property type="match status" value="1"/>
</dbReference>
<comment type="caution">
    <text evidence="4">The sequence shown here is derived from an EMBL/GenBank/DDBJ whole genome shotgun (WGS) entry which is preliminary data.</text>
</comment>
<dbReference type="PANTHER" id="PTHR23416">
    <property type="entry name" value="SIALIC ACID SYNTHASE-RELATED"/>
    <property type="match status" value="1"/>
</dbReference>
<dbReference type="Gene3D" id="2.160.10.10">
    <property type="entry name" value="Hexapeptide repeat proteins"/>
    <property type="match status" value="1"/>
</dbReference>
<dbReference type="PANTHER" id="PTHR23416:SF78">
    <property type="entry name" value="LIPOPOLYSACCHARIDE BIOSYNTHESIS O-ACETYL TRANSFERASE WBBJ-RELATED"/>
    <property type="match status" value="1"/>
</dbReference>
<dbReference type="Proteomes" id="UP000521017">
    <property type="component" value="Unassembled WGS sequence"/>
</dbReference>
<keyword evidence="1 4" id="KW-0808">Transferase</keyword>
<keyword evidence="2" id="KW-0677">Repeat</keyword>
<dbReference type="EMBL" id="JACHCC010000013">
    <property type="protein sequence ID" value="MBB6502405.1"/>
    <property type="molecule type" value="Genomic_DNA"/>
</dbReference>
<evidence type="ECO:0000313" key="4">
    <source>
        <dbReference type="EMBL" id="MBB6502405.1"/>
    </source>
</evidence>
<dbReference type="InterPro" id="IPR018357">
    <property type="entry name" value="Hexapep_transf_CS"/>
</dbReference>
<evidence type="ECO:0000256" key="3">
    <source>
        <dbReference type="ARBA" id="ARBA00023315"/>
    </source>
</evidence>
<proteinExistence type="predicted"/>
<dbReference type="Pfam" id="PF00132">
    <property type="entry name" value="Hexapep"/>
    <property type="match status" value="1"/>
</dbReference>
<keyword evidence="3" id="KW-0012">Acyltransferase</keyword>
<gene>
    <name evidence="4" type="ORF">HDF25_004584</name>
</gene>
<dbReference type="GO" id="GO:0016746">
    <property type="term" value="F:acyltransferase activity"/>
    <property type="evidence" value="ECO:0007669"/>
    <property type="project" value="UniProtKB-KW"/>
</dbReference>
<dbReference type="RefSeq" id="WP_221451002.1">
    <property type="nucleotide sequence ID" value="NZ_JACHCC010000013.1"/>
</dbReference>
<evidence type="ECO:0000256" key="2">
    <source>
        <dbReference type="ARBA" id="ARBA00022737"/>
    </source>
</evidence>
<reference evidence="4 5" key="1">
    <citation type="submission" date="2020-08" db="EMBL/GenBank/DDBJ databases">
        <title>Genomic Encyclopedia of Type Strains, Phase IV (KMG-V): Genome sequencing to study the core and pangenomes of soil and plant-associated prokaryotes.</title>
        <authorList>
            <person name="Whitman W."/>
        </authorList>
    </citation>
    <scope>NUCLEOTIDE SEQUENCE [LARGE SCALE GENOMIC DNA]</scope>
    <source>
        <strain evidence="4 5">M2T3</strain>
    </source>
</reference>
<dbReference type="AlphaFoldDB" id="A0A7X0J7A3"/>
<dbReference type="InterPro" id="IPR011004">
    <property type="entry name" value="Trimer_LpxA-like_sf"/>
</dbReference>
<organism evidence="4 5">
    <name type="scientific">Pedobacter cryoconitis</name>
    <dbReference type="NCBI Taxonomy" id="188932"/>
    <lineage>
        <taxon>Bacteria</taxon>
        <taxon>Pseudomonadati</taxon>
        <taxon>Bacteroidota</taxon>
        <taxon>Sphingobacteriia</taxon>
        <taxon>Sphingobacteriales</taxon>
        <taxon>Sphingobacteriaceae</taxon>
        <taxon>Pedobacter</taxon>
    </lineage>
</organism>
<dbReference type="CDD" id="cd04647">
    <property type="entry name" value="LbH_MAT_like"/>
    <property type="match status" value="1"/>
</dbReference>
<protein>
    <submittedName>
        <fullName evidence="4">Acetyltransferase-like isoleucine patch superfamily enzyme</fullName>
    </submittedName>
</protein>
<evidence type="ECO:0000313" key="5">
    <source>
        <dbReference type="Proteomes" id="UP000521017"/>
    </source>
</evidence>